<evidence type="ECO:0000256" key="5">
    <source>
        <dbReference type="ARBA" id="ARBA00023136"/>
    </source>
</evidence>
<feature type="region of interest" description="Disordered" evidence="8">
    <location>
        <begin position="706"/>
        <end position="757"/>
    </location>
</feature>
<dbReference type="InterPro" id="IPR017452">
    <property type="entry name" value="GPCR_Rhodpsn_7TM"/>
</dbReference>
<keyword evidence="7" id="KW-0807">Transducer</keyword>
<evidence type="ECO:0000313" key="11">
    <source>
        <dbReference type="EMBL" id="KAK3778733.1"/>
    </source>
</evidence>
<keyword evidence="6" id="KW-0675">Receptor</keyword>
<evidence type="ECO:0000256" key="3">
    <source>
        <dbReference type="ARBA" id="ARBA00022989"/>
    </source>
</evidence>
<evidence type="ECO:0000256" key="6">
    <source>
        <dbReference type="ARBA" id="ARBA00023170"/>
    </source>
</evidence>
<keyword evidence="2 9" id="KW-0812">Transmembrane</keyword>
<feature type="region of interest" description="Disordered" evidence="8">
    <location>
        <begin position="535"/>
        <end position="555"/>
    </location>
</feature>
<feature type="transmembrane region" description="Helical" evidence="9">
    <location>
        <begin position="282"/>
        <end position="300"/>
    </location>
</feature>
<keyword evidence="12" id="KW-1185">Reference proteome</keyword>
<dbReference type="CDD" id="cd00637">
    <property type="entry name" value="7tm_classA_rhodopsin-like"/>
    <property type="match status" value="1"/>
</dbReference>
<dbReference type="AlphaFoldDB" id="A0AAE0ZZW6"/>
<evidence type="ECO:0000256" key="8">
    <source>
        <dbReference type="SAM" id="MobiDB-lite"/>
    </source>
</evidence>
<dbReference type="SUPFAM" id="SSF81321">
    <property type="entry name" value="Family A G protein-coupled receptor-like"/>
    <property type="match status" value="1"/>
</dbReference>
<comment type="caution">
    <text evidence="11">The sequence shown here is derived from an EMBL/GenBank/DDBJ whole genome shotgun (WGS) entry which is preliminary data.</text>
</comment>
<dbReference type="EMBL" id="JAWDGP010002895">
    <property type="protein sequence ID" value="KAK3778733.1"/>
    <property type="molecule type" value="Genomic_DNA"/>
</dbReference>
<feature type="transmembrane region" description="Helical" evidence="9">
    <location>
        <begin position="184"/>
        <end position="205"/>
    </location>
</feature>
<feature type="compositionally biased region" description="Polar residues" evidence="8">
    <location>
        <begin position="716"/>
        <end position="733"/>
    </location>
</feature>
<keyword evidence="3 9" id="KW-1133">Transmembrane helix</keyword>
<dbReference type="PANTHER" id="PTHR45695">
    <property type="entry name" value="LEUCOKININ RECEPTOR-RELATED"/>
    <property type="match status" value="1"/>
</dbReference>
<evidence type="ECO:0000256" key="2">
    <source>
        <dbReference type="ARBA" id="ARBA00022692"/>
    </source>
</evidence>
<dbReference type="GO" id="GO:0005886">
    <property type="term" value="C:plasma membrane"/>
    <property type="evidence" value="ECO:0007669"/>
    <property type="project" value="TreeGrafter"/>
</dbReference>
<feature type="domain" description="G-protein coupled receptors family 1 profile" evidence="10">
    <location>
        <begin position="87"/>
        <end position="340"/>
    </location>
</feature>
<accession>A0AAE0ZZW6</accession>
<keyword evidence="4" id="KW-0297">G-protein coupled receptor</keyword>
<reference evidence="11" key="1">
    <citation type="journal article" date="2023" name="G3 (Bethesda)">
        <title>A reference genome for the long-term kleptoplast-retaining sea slug Elysia crispata morphotype clarki.</title>
        <authorList>
            <person name="Eastman K.E."/>
            <person name="Pendleton A.L."/>
            <person name="Shaikh M.A."/>
            <person name="Suttiyut T."/>
            <person name="Ogas R."/>
            <person name="Tomko P."/>
            <person name="Gavelis G."/>
            <person name="Widhalm J.R."/>
            <person name="Wisecaver J.H."/>
        </authorList>
    </citation>
    <scope>NUCLEOTIDE SEQUENCE</scope>
    <source>
        <strain evidence="11">ECLA1</strain>
    </source>
</reference>
<evidence type="ECO:0000256" key="9">
    <source>
        <dbReference type="SAM" id="Phobius"/>
    </source>
</evidence>
<sequence length="757" mass="84437">MHVLHCFAGKLILVCPRHNIMQDAKRKLSSDAKSGMLEDPPSPDGNMSEDDGGSLIVDVNVTSFDREYLHWSFIVMEVAAVVVIVIGDIFMLMMFFTRKLLGQSTNILVFSVAIGDLVTGLLALPLAMMQKILVEPSDFLCKGYFYFANVSKTAVGYTILLLAMERIIAVLIHTFRILPPGRCLFFASLTWFFAAAYNIWSVVIYDVEVVTLVGSPDRRTKDLFLCFASSRFMYLHDIFEILNPLVTFVFPTVFSSLLFIYFVWNKKEADKPGRPYKSSKSVVIFTFALLVSFVASHLPWEIATLVLSYDATRHYSRQLVSVKVLHLMSFLRGFWDIFIFGAFRHYVCKKEKALAHFREQRSLQVQRSSLAIPLTDRAVSTSLLDSDPSVSRRYSSDVSRRPSAFDDGPSCVHVEQTHLGNTLHPNQSMQLLHLHQPIVETEQEKMVSFKLQDHQQQQQLHQQHHLGSSLLPRRSVDSDLALARPGSDADGEKTILVPVVTVGYLIPRSPCADPIRNFVFPPAKCGLDRRMSTPIRQRFGSTEGISESKEDGDSVSELQTYKKRILFNRRKSCGDKSAVTKRLSPKQHHLLQQQQQQQRPEAEEVPNSQTVSLVTNMSLGNHSPESNKNLSNDSDIASTVTISCEETSPVANAEIPALYVAKVPISLSASSLKETKSSMKGKDNSSTNVPYSSYAKLLHTSVSSGQLSEASDLGGLTSNSDRPDSLSVSSKSLTHARRSSNHLHVPGLSPNFSTRNA</sequence>
<dbReference type="InterPro" id="IPR000276">
    <property type="entry name" value="GPCR_Rhodpsn"/>
</dbReference>
<evidence type="ECO:0000256" key="4">
    <source>
        <dbReference type="ARBA" id="ARBA00023040"/>
    </source>
</evidence>
<dbReference type="PROSITE" id="PS50262">
    <property type="entry name" value="G_PROTEIN_RECEP_F1_2"/>
    <property type="match status" value="1"/>
</dbReference>
<dbReference type="GO" id="GO:0004930">
    <property type="term" value="F:G protein-coupled receptor activity"/>
    <property type="evidence" value="ECO:0007669"/>
    <property type="project" value="UniProtKB-KW"/>
</dbReference>
<feature type="region of interest" description="Disordered" evidence="8">
    <location>
        <begin position="576"/>
        <end position="608"/>
    </location>
</feature>
<dbReference type="Proteomes" id="UP001283361">
    <property type="component" value="Unassembled WGS sequence"/>
</dbReference>
<dbReference type="PANTHER" id="PTHR45695:SF9">
    <property type="entry name" value="LEUCOKININ RECEPTOR"/>
    <property type="match status" value="1"/>
</dbReference>
<protein>
    <recommendedName>
        <fullName evidence="10">G-protein coupled receptors family 1 profile domain-containing protein</fullName>
    </recommendedName>
</protein>
<feature type="transmembrane region" description="Helical" evidence="9">
    <location>
        <begin position="107"/>
        <end position="128"/>
    </location>
</feature>
<evidence type="ECO:0000256" key="1">
    <source>
        <dbReference type="ARBA" id="ARBA00004141"/>
    </source>
</evidence>
<feature type="transmembrane region" description="Helical" evidence="9">
    <location>
        <begin position="68"/>
        <end position="95"/>
    </location>
</feature>
<proteinExistence type="predicted"/>
<evidence type="ECO:0000259" key="10">
    <source>
        <dbReference type="PROSITE" id="PS50262"/>
    </source>
</evidence>
<evidence type="ECO:0000256" key="7">
    <source>
        <dbReference type="ARBA" id="ARBA00023224"/>
    </source>
</evidence>
<feature type="transmembrane region" description="Helical" evidence="9">
    <location>
        <begin position="241"/>
        <end position="262"/>
    </location>
</feature>
<gene>
    <name evidence="11" type="ORF">RRG08_013004</name>
</gene>
<feature type="compositionally biased region" description="Basic and acidic residues" evidence="8">
    <location>
        <begin position="394"/>
        <end position="404"/>
    </location>
</feature>
<keyword evidence="5 9" id="KW-0472">Membrane</keyword>
<feature type="region of interest" description="Disordered" evidence="8">
    <location>
        <begin position="29"/>
        <end position="51"/>
    </location>
</feature>
<feature type="region of interest" description="Disordered" evidence="8">
    <location>
        <begin position="386"/>
        <end position="407"/>
    </location>
</feature>
<name>A0AAE0ZZW6_9GAST</name>
<dbReference type="Pfam" id="PF00001">
    <property type="entry name" value="7tm_1"/>
    <property type="match status" value="1"/>
</dbReference>
<evidence type="ECO:0000313" key="12">
    <source>
        <dbReference type="Proteomes" id="UP001283361"/>
    </source>
</evidence>
<dbReference type="Gene3D" id="1.20.1070.10">
    <property type="entry name" value="Rhodopsin 7-helix transmembrane proteins"/>
    <property type="match status" value="1"/>
</dbReference>
<comment type="subcellular location">
    <subcellularLocation>
        <location evidence="1">Membrane</location>
        <topology evidence="1">Multi-pass membrane protein</topology>
    </subcellularLocation>
</comment>
<organism evidence="11 12">
    <name type="scientific">Elysia crispata</name>
    <name type="common">lettuce slug</name>
    <dbReference type="NCBI Taxonomy" id="231223"/>
    <lineage>
        <taxon>Eukaryota</taxon>
        <taxon>Metazoa</taxon>
        <taxon>Spiralia</taxon>
        <taxon>Lophotrochozoa</taxon>
        <taxon>Mollusca</taxon>
        <taxon>Gastropoda</taxon>
        <taxon>Heterobranchia</taxon>
        <taxon>Euthyneura</taxon>
        <taxon>Panpulmonata</taxon>
        <taxon>Sacoglossa</taxon>
        <taxon>Placobranchoidea</taxon>
        <taxon>Plakobranchidae</taxon>
        <taxon>Elysia</taxon>
    </lineage>
</organism>